<feature type="compositionally biased region" description="Basic and acidic residues" evidence="1">
    <location>
        <begin position="132"/>
        <end position="141"/>
    </location>
</feature>
<gene>
    <name evidence="2" type="ORF">Scep_005024</name>
</gene>
<dbReference type="AlphaFoldDB" id="A0AAP0KUF8"/>
<protein>
    <submittedName>
        <fullName evidence="2">Uncharacterized protein</fullName>
    </submittedName>
</protein>
<comment type="caution">
    <text evidence="2">The sequence shown here is derived from an EMBL/GenBank/DDBJ whole genome shotgun (WGS) entry which is preliminary data.</text>
</comment>
<reference evidence="2 3" key="1">
    <citation type="submission" date="2024-01" db="EMBL/GenBank/DDBJ databases">
        <title>Genome assemblies of Stephania.</title>
        <authorList>
            <person name="Yang L."/>
        </authorList>
    </citation>
    <scope>NUCLEOTIDE SEQUENCE [LARGE SCALE GENOMIC DNA]</scope>
    <source>
        <strain evidence="2">JXDWG</strain>
        <tissue evidence="2">Leaf</tissue>
    </source>
</reference>
<dbReference type="InterPro" id="IPR004252">
    <property type="entry name" value="Probable_transposase_24"/>
</dbReference>
<sequence length="252" mass="28749">MARRPPDRILTDGDLDGQPQIGDGGGRIPAARGRDYREVKANLEGVELHQEIEDHYERVGRDPSFLPYFRWDPSINEAILKAAYDAKACVRYGTLMHELRALGVMLNFVTDEAWNKYRDYWASADFRASSEKASHNRKSEKCGPGTGPSKHTGGTPFFRTYEDILALDKDEDDEVTPNYVFLHVYTKDHNGVTFIDSRSAQFHAKLVRRRDEHTQATPNQPIDEEQLYYDAAGVCPKGRVYGLKSLARKKRR</sequence>
<dbReference type="Proteomes" id="UP001419268">
    <property type="component" value="Unassembled WGS sequence"/>
</dbReference>
<evidence type="ECO:0000313" key="3">
    <source>
        <dbReference type="Proteomes" id="UP001419268"/>
    </source>
</evidence>
<feature type="region of interest" description="Disordered" evidence="1">
    <location>
        <begin position="1"/>
        <end position="29"/>
    </location>
</feature>
<name>A0AAP0KUF8_9MAGN</name>
<feature type="compositionally biased region" description="Basic and acidic residues" evidence="1">
    <location>
        <begin position="1"/>
        <end position="11"/>
    </location>
</feature>
<dbReference type="Pfam" id="PF03004">
    <property type="entry name" value="Transposase_24"/>
    <property type="match status" value="1"/>
</dbReference>
<dbReference type="EMBL" id="JBBNAG010000002">
    <property type="protein sequence ID" value="KAK9158450.1"/>
    <property type="molecule type" value="Genomic_DNA"/>
</dbReference>
<organism evidence="2 3">
    <name type="scientific">Stephania cephalantha</name>
    <dbReference type="NCBI Taxonomy" id="152367"/>
    <lineage>
        <taxon>Eukaryota</taxon>
        <taxon>Viridiplantae</taxon>
        <taxon>Streptophyta</taxon>
        <taxon>Embryophyta</taxon>
        <taxon>Tracheophyta</taxon>
        <taxon>Spermatophyta</taxon>
        <taxon>Magnoliopsida</taxon>
        <taxon>Ranunculales</taxon>
        <taxon>Menispermaceae</taxon>
        <taxon>Menispermoideae</taxon>
        <taxon>Cissampelideae</taxon>
        <taxon>Stephania</taxon>
    </lineage>
</organism>
<accession>A0AAP0KUF8</accession>
<evidence type="ECO:0000256" key="1">
    <source>
        <dbReference type="SAM" id="MobiDB-lite"/>
    </source>
</evidence>
<feature type="region of interest" description="Disordered" evidence="1">
    <location>
        <begin position="132"/>
        <end position="155"/>
    </location>
</feature>
<evidence type="ECO:0000313" key="2">
    <source>
        <dbReference type="EMBL" id="KAK9158450.1"/>
    </source>
</evidence>
<proteinExistence type="predicted"/>
<keyword evidence="3" id="KW-1185">Reference proteome</keyword>